<gene>
    <name evidence="1" type="ORF">HDE69_000415</name>
</gene>
<dbReference type="AlphaFoldDB" id="A0A7W8YPE6"/>
<name>A0A7W8YPE6_9SPHI</name>
<evidence type="ECO:0000313" key="2">
    <source>
        <dbReference type="Proteomes" id="UP000537718"/>
    </source>
</evidence>
<accession>A0A7W8YPE6</accession>
<proteinExistence type="predicted"/>
<sequence length="62" mass="7085">MRKQLIFKNLMMLFVVSCVIACFISRKKGQQAAENKTVYVSVQETKTWMENNIIVPCPGKSC</sequence>
<comment type="caution">
    <text evidence="1">The sequence shown here is derived from an EMBL/GenBank/DDBJ whole genome shotgun (WGS) entry which is preliminary data.</text>
</comment>
<organism evidence="1 2">
    <name type="scientific">Pedobacter cryoconitis</name>
    <dbReference type="NCBI Taxonomy" id="188932"/>
    <lineage>
        <taxon>Bacteria</taxon>
        <taxon>Pseudomonadati</taxon>
        <taxon>Bacteroidota</taxon>
        <taxon>Sphingobacteriia</taxon>
        <taxon>Sphingobacteriales</taxon>
        <taxon>Sphingobacteriaceae</taxon>
        <taxon>Pedobacter</taxon>
    </lineage>
</organism>
<reference evidence="1 2" key="1">
    <citation type="submission" date="2020-08" db="EMBL/GenBank/DDBJ databases">
        <title>Genomic Encyclopedia of Type Strains, Phase IV (KMG-V): Genome sequencing to study the core and pangenomes of soil and plant-associated prokaryotes.</title>
        <authorList>
            <person name="Whitman W."/>
        </authorList>
    </citation>
    <scope>NUCLEOTIDE SEQUENCE [LARGE SCALE GENOMIC DNA]</scope>
    <source>
        <strain evidence="1 2">MP7CTX6</strain>
    </source>
</reference>
<dbReference type="Proteomes" id="UP000537718">
    <property type="component" value="Unassembled WGS sequence"/>
</dbReference>
<protein>
    <submittedName>
        <fullName evidence="1">Uncharacterized protein</fullName>
    </submittedName>
</protein>
<dbReference type="EMBL" id="JACHCF010000001">
    <property type="protein sequence ID" value="MBB5619379.1"/>
    <property type="molecule type" value="Genomic_DNA"/>
</dbReference>
<evidence type="ECO:0000313" key="1">
    <source>
        <dbReference type="EMBL" id="MBB5619379.1"/>
    </source>
</evidence>